<accession>A0ABD5Z4Y3</accession>
<evidence type="ECO:0000259" key="5">
    <source>
        <dbReference type="PROSITE" id="PS51296"/>
    </source>
</evidence>
<keyword evidence="4" id="KW-0411">Iron-sulfur</keyword>
<gene>
    <name evidence="6" type="ORF">ACFQJ9_12970</name>
</gene>
<keyword evidence="2" id="KW-0479">Metal-binding</keyword>
<organism evidence="6 7">
    <name type="scientific">Halospeciosus flavus</name>
    <dbReference type="NCBI Taxonomy" id="3032283"/>
    <lineage>
        <taxon>Archaea</taxon>
        <taxon>Methanobacteriati</taxon>
        <taxon>Methanobacteriota</taxon>
        <taxon>Stenosarchaea group</taxon>
        <taxon>Halobacteria</taxon>
        <taxon>Halobacteriales</taxon>
        <taxon>Halobacteriaceae</taxon>
        <taxon>Halospeciosus</taxon>
    </lineage>
</organism>
<dbReference type="GO" id="GO:0046872">
    <property type="term" value="F:metal ion binding"/>
    <property type="evidence" value="ECO:0007669"/>
    <property type="project" value="UniProtKB-KW"/>
</dbReference>
<dbReference type="PANTHER" id="PTHR40261">
    <property type="match status" value="1"/>
</dbReference>
<dbReference type="CDD" id="cd03467">
    <property type="entry name" value="Rieske"/>
    <property type="match status" value="1"/>
</dbReference>
<proteinExistence type="predicted"/>
<evidence type="ECO:0000313" key="7">
    <source>
        <dbReference type="Proteomes" id="UP001596447"/>
    </source>
</evidence>
<keyword evidence="7" id="KW-1185">Reference proteome</keyword>
<sequence>MSDGTRITEADDVPDEGSFLFTAESDGEEVEVILVRVDGHLFAWENVCQHWTDVNLDRGDGAPERDDRLVCAKHGATFSKETGYCDFGPCEGSYLTEVDVEVRDGGVFLTDEAYDFVCVGETESDGLDMSTNPGERLGF</sequence>
<keyword evidence="3" id="KW-0408">Iron</keyword>
<dbReference type="SUPFAM" id="SSF50022">
    <property type="entry name" value="ISP domain"/>
    <property type="match status" value="1"/>
</dbReference>
<dbReference type="RefSeq" id="WP_279527097.1">
    <property type="nucleotide sequence ID" value="NZ_CP122312.1"/>
</dbReference>
<dbReference type="Gene3D" id="2.102.10.10">
    <property type="entry name" value="Rieske [2Fe-2S] iron-sulphur domain"/>
    <property type="match status" value="1"/>
</dbReference>
<name>A0ABD5Z4Y3_9EURY</name>
<dbReference type="InterPro" id="IPR017941">
    <property type="entry name" value="Rieske_2Fe-2S"/>
</dbReference>
<keyword evidence="1" id="KW-0001">2Fe-2S</keyword>
<evidence type="ECO:0000256" key="4">
    <source>
        <dbReference type="ARBA" id="ARBA00023014"/>
    </source>
</evidence>
<reference evidence="6 7" key="1">
    <citation type="journal article" date="2019" name="Int. J. Syst. Evol. Microbiol.">
        <title>The Global Catalogue of Microorganisms (GCM) 10K type strain sequencing project: providing services to taxonomists for standard genome sequencing and annotation.</title>
        <authorList>
            <consortium name="The Broad Institute Genomics Platform"/>
            <consortium name="The Broad Institute Genome Sequencing Center for Infectious Disease"/>
            <person name="Wu L."/>
            <person name="Ma J."/>
        </authorList>
    </citation>
    <scope>NUCLEOTIDE SEQUENCE [LARGE SCALE GENOMIC DNA]</scope>
    <source>
        <strain evidence="6 7">XZGYJ-43</strain>
    </source>
</reference>
<feature type="domain" description="Rieske" evidence="5">
    <location>
        <begin position="4"/>
        <end position="109"/>
    </location>
</feature>
<dbReference type="PROSITE" id="PS51296">
    <property type="entry name" value="RIESKE"/>
    <property type="match status" value="1"/>
</dbReference>
<dbReference type="Pfam" id="PF00355">
    <property type="entry name" value="Rieske"/>
    <property type="match status" value="1"/>
</dbReference>
<protein>
    <submittedName>
        <fullName evidence="6">Rieske (2Fe-2S) protein</fullName>
    </submittedName>
</protein>
<evidence type="ECO:0000256" key="1">
    <source>
        <dbReference type="ARBA" id="ARBA00022714"/>
    </source>
</evidence>
<evidence type="ECO:0000313" key="6">
    <source>
        <dbReference type="EMBL" id="MFC7200312.1"/>
    </source>
</evidence>
<dbReference type="PANTHER" id="PTHR40261:SF1">
    <property type="entry name" value="RIESKE DOMAIN-CONTAINING PROTEIN"/>
    <property type="match status" value="1"/>
</dbReference>
<comment type="caution">
    <text evidence="6">The sequence shown here is derived from an EMBL/GenBank/DDBJ whole genome shotgun (WGS) entry which is preliminary data.</text>
</comment>
<evidence type="ECO:0000256" key="2">
    <source>
        <dbReference type="ARBA" id="ARBA00022723"/>
    </source>
</evidence>
<dbReference type="Proteomes" id="UP001596447">
    <property type="component" value="Unassembled WGS sequence"/>
</dbReference>
<dbReference type="InterPro" id="IPR036922">
    <property type="entry name" value="Rieske_2Fe-2S_sf"/>
</dbReference>
<evidence type="ECO:0000256" key="3">
    <source>
        <dbReference type="ARBA" id="ARBA00023004"/>
    </source>
</evidence>
<dbReference type="GO" id="GO:0051537">
    <property type="term" value="F:2 iron, 2 sulfur cluster binding"/>
    <property type="evidence" value="ECO:0007669"/>
    <property type="project" value="UniProtKB-KW"/>
</dbReference>
<dbReference type="EMBL" id="JBHTAR010000011">
    <property type="protein sequence ID" value="MFC7200312.1"/>
    <property type="molecule type" value="Genomic_DNA"/>
</dbReference>
<dbReference type="AlphaFoldDB" id="A0ABD5Z4Y3"/>